<evidence type="ECO:0000313" key="11">
    <source>
        <dbReference type="Proteomes" id="UP000027135"/>
    </source>
</evidence>
<dbReference type="Proteomes" id="UP000027135">
    <property type="component" value="Unassembled WGS sequence"/>
</dbReference>
<feature type="chain" id="PRO_5001644979" evidence="8">
    <location>
        <begin position="21"/>
        <end position="477"/>
    </location>
</feature>
<dbReference type="OMA" id="SIGIWDG"/>
<dbReference type="eggNOG" id="ENOG502QSHJ">
    <property type="taxonomic scope" value="Eukaryota"/>
</dbReference>
<dbReference type="SUPFAM" id="SSF51905">
    <property type="entry name" value="FAD/NAD(P)-binding domain"/>
    <property type="match status" value="1"/>
</dbReference>
<evidence type="ECO:0000256" key="4">
    <source>
        <dbReference type="ARBA" id="ARBA00022729"/>
    </source>
</evidence>
<name>A0A067RC73_ZOONE</name>
<dbReference type="Pfam" id="PF07156">
    <property type="entry name" value="Prenylcys_lyase"/>
    <property type="match status" value="1"/>
</dbReference>
<dbReference type="Gene3D" id="3.50.50.60">
    <property type="entry name" value="FAD/NAD(P)-binding domain"/>
    <property type="match status" value="1"/>
</dbReference>
<feature type="signal peptide" evidence="8">
    <location>
        <begin position="1"/>
        <end position="20"/>
    </location>
</feature>
<comment type="cofactor">
    <cofactor evidence="1">
        <name>FAD</name>
        <dbReference type="ChEBI" id="CHEBI:57692"/>
    </cofactor>
</comment>
<keyword evidence="11" id="KW-1185">Reference proteome</keyword>
<organism evidence="10 11">
    <name type="scientific">Zootermopsis nevadensis</name>
    <name type="common">Dampwood termite</name>
    <dbReference type="NCBI Taxonomy" id="136037"/>
    <lineage>
        <taxon>Eukaryota</taxon>
        <taxon>Metazoa</taxon>
        <taxon>Ecdysozoa</taxon>
        <taxon>Arthropoda</taxon>
        <taxon>Hexapoda</taxon>
        <taxon>Insecta</taxon>
        <taxon>Pterygota</taxon>
        <taxon>Neoptera</taxon>
        <taxon>Polyneoptera</taxon>
        <taxon>Dictyoptera</taxon>
        <taxon>Blattodea</taxon>
        <taxon>Blattoidea</taxon>
        <taxon>Termitoidae</taxon>
        <taxon>Termopsidae</taxon>
        <taxon>Zootermopsis</taxon>
    </lineage>
</organism>
<feature type="domain" description="Prenylcysteine lyase" evidence="9">
    <location>
        <begin position="118"/>
        <end position="463"/>
    </location>
</feature>
<dbReference type="STRING" id="136037.A0A067RC73"/>
<dbReference type="InParanoid" id="A0A067RC73"/>
<dbReference type="InterPro" id="IPR010795">
    <property type="entry name" value="Prenylcys_lyase"/>
</dbReference>
<gene>
    <name evidence="10" type="ORF">L798_10129</name>
</gene>
<dbReference type="GO" id="GO:0001735">
    <property type="term" value="F:prenylcysteine oxidase activity"/>
    <property type="evidence" value="ECO:0007669"/>
    <property type="project" value="InterPro"/>
</dbReference>
<dbReference type="AlphaFoldDB" id="A0A067RC73"/>
<evidence type="ECO:0000256" key="3">
    <source>
        <dbReference type="ARBA" id="ARBA00022630"/>
    </source>
</evidence>
<accession>A0A067RC73</accession>
<evidence type="ECO:0000259" key="9">
    <source>
        <dbReference type="Pfam" id="PF07156"/>
    </source>
</evidence>
<dbReference type="GO" id="GO:0030328">
    <property type="term" value="P:prenylcysteine catabolic process"/>
    <property type="evidence" value="ECO:0007669"/>
    <property type="project" value="InterPro"/>
</dbReference>
<comment type="similarity">
    <text evidence="2">Belongs to the prenylcysteine oxidase family.</text>
</comment>
<evidence type="ECO:0000256" key="5">
    <source>
        <dbReference type="ARBA" id="ARBA00022827"/>
    </source>
</evidence>
<keyword evidence="5" id="KW-0274">FAD</keyword>
<evidence type="ECO:0000256" key="2">
    <source>
        <dbReference type="ARBA" id="ARBA00009967"/>
    </source>
</evidence>
<dbReference type="GO" id="GO:0030327">
    <property type="term" value="P:prenylated protein catabolic process"/>
    <property type="evidence" value="ECO:0007669"/>
    <property type="project" value="TreeGrafter"/>
</dbReference>
<dbReference type="InterPro" id="IPR017046">
    <property type="entry name" value="Prenylcysteine_Oxase1"/>
</dbReference>
<reference evidence="10 11" key="1">
    <citation type="journal article" date="2014" name="Nat. Commun.">
        <title>Molecular traces of alternative social organization in a termite genome.</title>
        <authorList>
            <person name="Terrapon N."/>
            <person name="Li C."/>
            <person name="Robertson H.M."/>
            <person name="Ji L."/>
            <person name="Meng X."/>
            <person name="Booth W."/>
            <person name="Chen Z."/>
            <person name="Childers C.P."/>
            <person name="Glastad K.M."/>
            <person name="Gokhale K."/>
            <person name="Gowin J."/>
            <person name="Gronenberg W."/>
            <person name="Hermansen R.A."/>
            <person name="Hu H."/>
            <person name="Hunt B.G."/>
            <person name="Huylmans A.K."/>
            <person name="Khalil S.M."/>
            <person name="Mitchell R.D."/>
            <person name="Munoz-Torres M.C."/>
            <person name="Mustard J.A."/>
            <person name="Pan H."/>
            <person name="Reese J.T."/>
            <person name="Scharf M.E."/>
            <person name="Sun F."/>
            <person name="Vogel H."/>
            <person name="Xiao J."/>
            <person name="Yang W."/>
            <person name="Yang Z."/>
            <person name="Yang Z."/>
            <person name="Zhou J."/>
            <person name="Zhu J."/>
            <person name="Brent C.S."/>
            <person name="Elsik C.G."/>
            <person name="Goodisman M.A."/>
            <person name="Liberles D.A."/>
            <person name="Roe R.M."/>
            <person name="Vargo E.L."/>
            <person name="Vilcinskas A."/>
            <person name="Wang J."/>
            <person name="Bornberg-Bauer E."/>
            <person name="Korb J."/>
            <person name="Zhang G."/>
            <person name="Liebig J."/>
        </authorList>
    </citation>
    <scope>NUCLEOTIDE SEQUENCE [LARGE SCALE GENOMIC DNA]</scope>
    <source>
        <tissue evidence="10">Whole organism</tissue>
    </source>
</reference>
<keyword evidence="3" id="KW-0285">Flavoprotein</keyword>
<evidence type="ECO:0000256" key="1">
    <source>
        <dbReference type="ARBA" id="ARBA00001974"/>
    </source>
</evidence>
<evidence type="ECO:0000256" key="7">
    <source>
        <dbReference type="ARBA" id="ARBA00023180"/>
    </source>
</evidence>
<proteinExistence type="inferred from homology"/>
<dbReference type="EMBL" id="KK852801">
    <property type="protein sequence ID" value="KDR16314.1"/>
    <property type="molecule type" value="Genomic_DNA"/>
</dbReference>
<sequence>MNSCVVFIFIVLLWTVGCHMKKIPRIAVVGGGIGGTSASYFLRELFGPNGVHIDLFEPNRIGGRLSVIDVNGRDYEVGGSIIHPRNKYMVDFLKLFGLKKRQSRNSRLGLYNGREFVFTESNWGIITLAKMVWRYGYGTVKLQNYIGDMLKKFERIYTLQANGKSFSSVLDLLNAMSPQFVDYMHVSTKDGLKQNGFSEKIIDELVTATLTANYGQSTSVHEFVGSVSVAGADGGLWAVHGGNKIVTEMLLEQSDATLINARVTNVTLRPETEDFVVDSVHGKNYTSSLYDIVIIATPLTEDTQANIKFTNFPKILKFPGIYHRTVCTIVHGKLNVTYFGFENEKDAVEEILTVKQDLLFSSIGRLNPVDYKPNEGVFDVWKVFSQKPLTEEQLNNLFLHERDVKVIDWLAYPQYHTKQRNDEFILHKNLFHINAIEWAASAMEMSVVGAKNVCLLSYKAWTGIEETEKTESVKEEL</sequence>
<evidence type="ECO:0000256" key="6">
    <source>
        <dbReference type="ARBA" id="ARBA00023002"/>
    </source>
</evidence>
<evidence type="ECO:0000313" key="10">
    <source>
        <dbReference type="EMBL" id="KDR16314.1"/>
    </source>
</evidence>
<dbReference type="InterPro" id="IPR036188">
    <property type="entry name" value="FAD/NAD-bd_sf"/>
</dbReference>
<evidence type="ECO:0000256" key="8">
    <source>
        <dbReference type="SAM" id="SignalP"/>
    </source>
</evidence>
<dbReference type="PANTHER" id="PTHR15944:SF0">
    <property type="entry name" value="PRENYLCYSTEINE LYASE DOMAIN-CONTAINING PROTEIN"/>
    <property type="match status" value="1"/>
</dbReference>
<dbReference type="Pfam" id="PF13450">
    <property type="entry name" value="NAD_binding_8"/>
    <property type="match status" value="1"/>
</dbReference>
<protein>
    <submittedName>
        <fullName evidence="10">Prenylcysteine oxidase</fullName>
    </submittedName>
</protein>
<dbReference type="PANTHER" id="PTHR15944">
    <property type="entry name" value="FARNESYLCYSTEINE LYASE"/>
    <property type="match status" value="1"/>
</dbReference>
<keyword evidence="6" id="KW-0560">Oxidoreductase</keyword>
<dbReference type="OrthoDB" id="437369at2759"/>
<keyword evidence="4 8" id="KW-0732">Signal</keyword>
<keyword evidence="7" id="KW-0325">Glycoprotein</keyword>